<dbReference type="WBParaSite" id="ECPE_0001762801-mRNA-1">
    <property type="protein sequence ID" value="ECPE_0001762801-mRNA-1"/>
    <property type="gene ID" value="ECPE_0001762801"/>
</dbReference>
<reference evidence="2 3" key="2">
    <citation type="submission" date="2018-11" db="EMBL/GenBank/DDBJ databases">
        <authorList>
            <consortium name="Pathogen Informatics"/>
        </authorList>
    </citation>
    <scope>NUCLEOTIDE SEQUENCE [LARGE SCALE GENOMIC DNA]</scope>
    <source>
        <strain evidence="2 3">Egypt</strain>
    </source>
</reference>
<organism evidence="4">
    <name type="scientific">Echinostoma caproni</name>
    <dbReference type="NCBI Taxonomy" id="27848"/>
    <lineage>
        <taxon>Eukaryota</taxon>
        <taxon>Metazoa</taxon>
        <taxon>Spiralia</taxon>
        <taxon>Lophotrochozoa</taxon>
        <taxon>Platyhelminthes</taxon>
        <taxon>Trematoda</taxon>
        <taxon>Digenea</taxon>
        <taxon>Plagiorchiida</taxon>
        <taxon>Echinostomata</taxon>
        <taxon>Echinostomatoidea</taxon>
        <taxon>Echinostomatidae</taxon>
        <taxon>Echinostoma</taxon>
    </lineage>
</organism>
<proteinExistence type="predicted"/>
<feature type="compositionally biased region" description="Basic and acidic residues" evidence="1">
    <location>
        <begin position="68"/>
        <end position="78"/>
    </location>
</feature>
<reference evidence="4" key="1">
    <citation type="submission" date="2016-06" db="UniProtKB">
        <authorList>
            <consortium name="WormBaseParasite"/>
        </authorList>
    </citation>
    <scope>IDENTIFICATION</scope>
</reference>
<dbReference type="EMBL" id="UZAN01070137">
    <property type="protein sequence ID" value="VDP94885.1"/>
    <property type="molecule type" value="Genomic_DNA"/>
</dbReference>
<feature type="region of interest" description="Disordered" evidence="1">
    <location>
        <begin position="59"/>
        <end position="82"/>
    </location>
</feature>
<gene>
    <name evidence="2" type="ORF">ECPE_LOCUS17583</name>
</gene>
<evidence type="ECO:0000313" key="2">
    <source>
        <dbReference type="EMBL" id="VDP94885.1"/>
    </source>
</evidence>
<sequence length="123" mass="13689">MKSPSSRYPAMGDSNVYTADHLIPLYSGLYALQFTLHGGKLAHSGAVATHFHELLRRGPHTHPISHGRPVEVRNRSEPDGSTVTDPNTGLLLVWVHMSDGTSILWNRLKEVSHVEFEVISQRI</sequence>
<accession>A0A183BEE8</accession>
<evidence type="ECO:0000313" key="4">
    <source>
        <dbReference type="WBParaSite" id="ECPE_0001762801-mRNA-1"/>
    </source>
</evidence>
<dbReference type="Proteomes" id="UP000272942">
    <property type="component" value="Unassembled WGS sequence"/>
</dbReference>
<evidence type="ECO:0000256" key="1">
    <source>
        <dbReference type="SAM" id="MobiDB-lite"/>
    </source>
</evidence>
<evidence type="ECO:0000313" key="3">
    <source>
        <dbReference type="Proteomes" id="UP000272942"/>
    </source>
</evidence>
<keyword evidence="3" id="KW-1185">Reference proteome</keyword>
<name>A0A183BEE8_9TREM</name>
<protein>
    <submittedName>
        <fullName evidence="4">Peptidase A1 domain-containing protein</fullName>
    </submittedName>
</protein>
<dbReference type="AlphaFoldDB" id="A0A183BEE8"/>